<feature type="binding site" evidence="16">
    <location>
        <begin position="112"/>
        <end position="113"/>
    </location>
    <ligand>
        <name>S-adenosyl-L-methionine</name>
        <dbReference type="ChEBI" id="CHEBI:59789"/>
        <label>2</label>
    </ligand>
</feature>
<dbReference type="GO" id="GO:0006782">
    <property type="term" value="P:protoporphyrinogen IX biosynthetic process"/>
    <property type="evidence" value="ECO:0007669"/>
    <property type="project" value="UniProtKB-UniPathway"/>
</dbReference>
<dbReference type="AlphaFoldDB" id="A0A0D8JBR7"/>
<dbReference type="PANTHER" id="PTHR13932:SF6">
    <property type="entry name" value="OXYGEN-INDEPENDENT COPROPORPHYRINOGEN III OXIDASE"/>
    <property type="match status" value="1"/>
</dbReference>
<feature type="binding site" evidence="16">
    <location>
        <position position="171"/>
    </location>
    <ligand>
        <name>S-adenosyl-L-methionine</name>
        <dbReference type="ChEBI" id="CHEBI:59789"/>
        <label>2</label>
    </ligand>
</feature>
<evidence type="ECO:0000313" key="20">
    <source>
        <dbReference type="Proteomes" id="UP000032544"/>
    </source>
</evidence>
<feature type="domain" description="Radical SAM core" evidence="18">
    <location>
        <begin position="45"/>
        <end position="270"/>
    </location>
</feature>
<dbReference type="InterPro" id="IPR034505">
    <property type="entry name" value="Coproporphyrinogen-III_oxidase"/>
</dbReference>
<dbReference type="SFLD" id="SFLDG01082">
    <property type="entry name" value="B12-binding_domain_containing"/>
    <property type="match status" value="1"/>
</dbReference>
<evidence type="ECO:0000313" key="19">
    <source>
        <dbReference type="EMBL" id="KJF44189.1"/>
    </source>
</evidence>
<organism evidence="19 20">
    <name type="scientific">Draconibacterium sediminis</name>
    <dbReference type="NCBI Taxonomy" id="1544798"/>
    <lineage>
        <taxon>Bacteria</taxon>
        <taxon>Pseudomonadati</taxon>
        <taxon>Bacteroidota</taxon>
        <taxon>Bacteroidia</taxon>
        <taxon>Marinilabiliales</taxon>
        <taxon>Prolixibacteraceae</taxon>
        <taxon>Draconibacterium</taxon>
    </lineage>
</organism>
<dbReference type="GO" id="GO:0005737">
    <property type="term" value="C:cytoplasm"/>
    <property type="evidence" value="ECO:0007669"/>
    <property type="project" value="UniProtKB-SubCell"/>
</dbReference>
<comment type="pathway">
    <text evidence="2 15">Porphyrin-containing compound metabolism; protoporphyrin-IX biosynthesis; protoporphyrinogen-IX from coproporphyrinogen-III (AdoMet route): step 1/1.</text>
</comment>
<comment type="catalytic activity">
    <reaction evidence="14 15">
        <text>coproporphyrinogen III + 2 S-adenosyl-L-methionine = protoporphyrinogen IX + 2 5'-deoxyadenosine + 2 L-methionine + 2 CO2</text>
        <dbReference type="Rhea" id="RHEA:15425"/>
        <dbReference type="ChEBI" id="CHEBI:16526"/>
        <dbReference type="ChEBI" id="CHEBI:17319"/>
        <dbReference type="ChEBI" id="CHEBI:57307"/>
        <dbReference type="ChEBI" id="CHEBI:57309"/>
        <dbReference type="ChEBI" id="CHEBI:57844"/>
        <dbReference type="ChEBI" id="CHEBI:59789"/>
        <dbReference type="EC" id="1.3.98.3"/>
    </reaction>
</comment>
<feature type="binding site" evidence="16">
    <location>
        <position position="144"/>
    </location>
    <ligand>
        <name>S-adenosyl-L-methionine</name>
        <dbReference type="ChEBI" id="CHEBI:59789"/>
        <label>1</label>
    </ligand>
</feature>
<dbReference type="EC" id="1.3.98.3" evidence="15"/>
<dbReference type="InterPro" id="IPR023404">
    <property type="entry name" value="rSAM_horseshoe"/>
</dbReference>
<dbReference type="Proteomes" id="UP000032544">
    <property type="component" value="Unassembled WGS sequence"/>
</dbReference>
<name>A0A0D8JBR7_9BACT</name>
<dbReference type="InterPro" id="IPR006638">
    <property type="entry name" value="Elp3/MiaA/NifB-like_rSAM"/>
</dbReference>
<feature type="binding site" evidence="16">
    <location>
        <position position="329"/>
    </location>
    <ligand>
        <name>S-adenosyl-L-methionine</name>
        <dbReference type="ChEBI" id="CHEBI:59789"/>
        <label>1</label>
    </ligand>
</feature>
<keyword evidence="12 15" id="KW-0627">Porphyrin biosynthesis</keyword>
<evidence type="ECO:0000256" key="12">
    <source>
        <dbReference type="ARBA" id="ARBA00023244"/>
    </source>
</evidence>
<dbReference type="CDD" id="cd01335">
    <property type="entry name" value="Radical_SAM"/>
    <property type="match status" value="1"/>
</dbReference>
<dbReference type="OrthoDB" id="9808022at2"/>
<keyword evidence="20" id="KW-1185">Reference proteome</keyword>
<evidence type="ECO:0000256" key="4">
    <source>
        <dbReference type="ARBA" id="ARBA00011245"/>
    </source>
</evidence>
<feature type="binding site" evidence="17">
    <location>
        <position position="60"/>
    </location>
    <ligand>
        <name>[4Fe-4S] cluster</name>
        <dbReference type="ChEBI" id="CHEBI:49883"/>
        <note>4Fe-4S-S-AdoMet</note>
    </ligand>
</feature>
<accession>A0A0D8JBR7</accession>
<dbReference type="STRING" id="1544798.LH29_01285"/>
<dbReference type="InterPro" id="IPR058240">
    <property type="entry name" value="rSAM_sf"/>
</dbReference>
<feature type="binding site" evidence="16">
    <location>
        <position position="242"/>
    </location>
    <ligand>
        <name>S-adenosyl-L-methionine</name>
        <dbReference type="ChEBI" id="CHEBI:59789"/>
        <label>2</label>
    </ligand>
</feature>
<keyword evidence="11 15" id="KW-0411">Iron-sulfur</keyword>
<evidence type="ECO:0000259" key="18">
    <source>
        <dbReference type="PROSITE" id="PS51918"/>
    </source>
</evidence>
<dbReference type="PIRSF" id="PIRSF000167">
    <property type="entry name" value="HemN"/>
    <property type="match status" value="1"/>
</dbReference>
<evidence type="ECO:0000256" key="10">
    <source>
        <dbReference type="ARBA" id="ARBA00023004"/>
    </source>
</evidence>
<dbReference type="RefSeq" id="WP_045025752.1">
    <property type="nucleotide sequence ID" value="NZ_JRHC01000001.1"/>
</dbReference>
<dbReference type="InterPro" id="IPR004558">
    <property type="entry name" value="Coprogen_oxidase_HemN"/>
</dbReference>
<dbReference type="PATRIC" id="fig|1544798.3.peg.262"/>
<comment type="subunit">
    <text evidence="4">Monomer.</text>
</comment>
<dbReference type="PROSITE" id="PS51918">
    <property type="entry name" value="RADICAL_SAM"/>
    <property type="match status" value="1"/>
</dbReference>
<dbReference type="SMART" id="SM00729">
    <property type="entry name" value="Elp3"/>
    <property type="match status" value="1"/>
</dbReference>
<feature type="binding site" evidence="16">
    <location>
        <position position="54"/>
    </location>
    <ligand>
        <name>S-adenosyl-L-methionine</name>
        <dbReference type="ChEBI" id="CHEBI:59789"/>
        <label>1</label>
    </ligand>
</feature>
<keyword evidence="10 15" id="KW-0408">Iron</keyword>
<keyword evidence="5 15" id="KW-0004">4Fe-4S</keyword>
<comment type="cofactor">
    <cofactor evidence="15 17">
        <name>[4Fe-4S] cluster</name>
        <dbReference type="ChEBI" id="CHEBI:49883"/>
    </cofactor>
    <text evidence="15 17">Binds 1 [4Fe-4S] cluster. The cluster is coordinated with 3 cysteines and an exchangeable S-adenosyl-L-methionine.</text>
</comment>
<dbReference type="GO" id="GO:0046872">
    <property type="term" value="F:metal ion binding"/>
    <property type="evidence" value="ECO:0007669"/>
    <property type="project" value="UniProtKB-KW"/>
</dbReference>
<sequence>MKVSQKLIEKYNTPVPRYTSYPPANFFSPEFTPEQYVKVLEQSNSENPQNISIYIHIPFCPKICYFCGCNTHLTRDKNKMEVYVDALKKEIRMVKKLLSDDRKVSQVHWGGGTPNSLSIELVEDIMNVIHELFEFIPKPEIAMECHPAMLDKDYIDRLVALKFNRFSLGIQDFNKEVLDNVNRDPSILPEEDLVAMIRSHEGTSVNFDFIYGLPFQDEESFAKTIERAINLSPDRLVTFSYAHVPWVKKAQKILDARGLPSATKKLAMFEVGYRLLTENGYDAIGLDHFARPDDELSIAFKNKTLHRNFQGYCTRETTGQVYAFGATGISQLENAYAQNAKDTNTYVDQINAGKFTIEKGYQLNETEKIIRHVINEVMCNYYISWEEAAQMLKTSPDVIKQSIVYDESFLAGFVEEGLLSLSKDELHVSKQGRFFVRNIAASLDPNMRNATLKFSKAL</sequence>
<dbReference type="GO" id="GO:0051989">
    <property type="term" value="F:coproporphyrinogen dehydrogenase activity"/>
    <property type="evidence" value="ECO:0007669"/>
    <property type="project" value="UniProtKB-EC"/>
</dbReference>
<evidence type="ECO:0000256" key="9">
    <source>
        <dbReference type="ARBA" id="ARBA00023002"/>
    </source>
</evidence>
<dbReference type="Gene3D" id="1.10.10.920">
    <property type="match status" value="1"/>
</dbReference>
<dbReference type="SFLD" id="SFLDG01065">
    <property type="entry name" value="anaerobic_coproporphyrinogen-I"/>
    <property type="match status" value="1"/>
</dbReference>
<evidence type="ECO:0000256" key="16">
    <source>
        <dbReference type="PIRSR" id="PIRSR000167-1"/>
    </source>
</evidence>
<dbReference type="PANTHER" id="PTHR13932">
    <property type="entry name" value="COPROPORPHYRINIGEN III OXIDASE"/>
    <property type="match status" value="1"/>
</dbReference>
<comment type="subcellular location">
    <subcellularLocation>
        <location evidence="1 15">Cytoplasm</location>
    </subcellularLocation>
</comment>
<evidence type="ECO:0000256" key="11">
    <source>
        <dbReference type="ARBA" id="ARBA00023014"/>
    </source>
</evidence>
<evidence type="ECO:0000256" key="2">
    <source>
        <dbReference type="ARBA" id="ARBA00004785"/>
    </source>
</evidence>
<proteinExistence type="inferred from homology"/>
<evidence type="ECO:0000256" key="6">
    <source>
        <dbReference type="ARBA" id="ARBA00022490"/>
    </source>
</evidence>
<dbReference type="GO" id="GO:0051539">
    <property type="term" value="F:4 iron, 4 sulfur cluster binding"/>
    <property type="evidence" value="ECO:0007669"/>
    <property type="project" value="UniProtKB-KW"/>
</dbReference>
<evidence type="ECO:0000256" key="1">
    <source>
        <dbReference type="ARBA" id="ARBA00004496"/>
    </source>
</evidence>
<gene>
    <name evidence="19" type="ORF">LH29_01285</name>
</gene>
<feature type="binding site" evidence="17">
    <location>
        <position position="64"/>
    </location>
    <ligand>
        <name>[4Fe-4S] cluster</name>
        <dbReference type="ChEBI" id="CHEBI:49883"/>
        <note>4Fe-4S-S-AdoMet</note>
    </ligand>
</feature>
<keyword evidence="6 15" id="KW-0963">Cytoplasm</keyword>
<evidence type="ECO:0000256" key="14">
    <source>
        <dbReference type="ARBA" id="ARBA00048321"/>
    </source>
</evidence>
<dbReference type="Gene3D" id="3.80.30.20">
    <property type="entry name" value="tm_1862 like domain"/>
    <property type="match status" value="1"/>
</dbReference>
<comment type="function">
    <text evidence="13">Involved in the heme biosynthesis. Catalyzes the anaerobic oxidative decarboxylation of propionate groups of rings A and B of coproporphyrinogen III to yield the vinyl groups in protoporphyrinogen IX.</text>
</comment>
<protein>
    <recommendedName>
        <fullName evidence="15">Coproporphyrinogen-III oxidase</fullName>
        <ecNumber evidence="15">1.3.98.3</ecNumber>
    </recommendedName>
</protein>
<dbReference type="EMBL" id="JRHC01000001">
    <property type="protein sequence ID" value="KJF44189.1"/>
    <property type="molecule type" value="Genomic_DNA"/>
</dbReference>
<evidence type="ECO:0000256" key="8">
    <source>
        <dbReference type="ARBA" id="ARBA00022723"/>
    </source>
</evidence>
<dbReference type="NCBIfam" id="TIGR00538">
    <property type="entry name" value="hemN"/>
    <property type="match status" value="1"/>
</dbReference>
<feature type="binding site" evidence="17">
    <location>
        <position position="67"/>
    </location>
    <ligand>
        <name>[4Fe-4S] cluster</name>
        <dbReference type="ChEBI" id="CHEBI:49883"/>
        <note>4Fe-4S-S-AdoMet</note>
    </ligand>
</feature>
<keyword evidence="8 15" id="KW-0479">Metal-binding</keyword>
<dbReference type="Pfam" id="PF04055">
    <property type="entry name" value="Radical_SAM"/>
    <property type="match status" value="1"/>
</dbReference>
<reference evidence="19 20" key="1">
    <citation type="submission" date="2014-09" db="EMBL/GenBank/DDBJ databases">
        <title>Draft Genome Sequence of Draconibacterium sp. JN14CK-3.</title>
        <authorList>
            <person name="Dong C."/>
            <person name="Lai Q."/>
            <person name="Shao Z."/>
        </authorList>
    </citation>
    <scope>NUCLEOTIDE SEQUENCE [LARGE SCALE GENOMIC DNA]</scope>
    <source>
        <strain evidence="19 20">JN14CK-3</strain>
    </source>
</reference>
<feature type="binding site" evidence="16">
    <location>
        <position position="183"/>
    </location>
    <ligand>
        <name>S-adenosyl-L-methionine</name>
        <dbReference type="ChEBI" id="CHEBI:59789"/>
        <label>2</label>
    </ligand>
</feature>
<evidence type="ECO:0000256" key="3">
    <source>
        <dbReference type="ARBA" id="ARBA00005493"/>
    </source>
</evidence>
<evidence type="ECO:0000256" key="17">
    <source>
        <dbReference type="PIRSR" id="PIRSR000167-2"/>
    </source>
</evidence>
<comment type="caution">
    <text evidence="19">The sequence shown here is derived from an EMBL/GenBank/DDBJ whole genome shotgun (WGS) entry which is preliminary data.</text>
</comment>
<evidence type="ECO:0000256" key="13">
    <source>
        <dbReference type="ARBA" id="ARBA00024295"/>
    </source>
</evidence>
<dbReference type="SFLD" id="SFLDS00029">
    <property type="entry name" value="Radical_SAM"/>
    <property type="match status" value="1"/>
</dbReference>
<comment type="similarity">
    <text evidence="3 15">Belongs to the anaerobic coproporphyrinogen-III oxidase family.</text>
</comment>
<feature type="binding site" evidence="16">
    <location>
        <position position="208"/>
    </location>
    <ligand>
        <name>S-adenosyl-L-methionine</name>
        <dbReference type="ChEBI" id="CHEBI:59789"/>
        <label>2</label>
    </ligand>
</feature>
<dbReference type="InterPro" id="IPR007197">
    <property type="entry name" value="rSAM"/>
</dbReference>
<dbReference type="GO" id="GO:0004109">
    <property type="term" value="F:coproporphyrinogen oxidase activity"/>
    <property type="evidence" value="ECO:0007669"/>
    <property type="project" value="InterPro"/>
</dbReference>
<evidence type="ECO:0000256" key="15">
    <source>
        <dbReference type="PIRNR" id="PIRNR000167"/>
    </source>
</evidence>
<feature type="binding site" evidence="16">
    <location>
        <position position="111"/>
    </location>
    <ligand>
        <name>S-adenosyl-L-methionine</name>
        <dbReference type="ChEBI" id="CHEBI:59789"/>
        <label>1</label>
    </ligand>
</feature>
<evidence type="ECO:0000256" key="5">
    <source>
        <dbReference type="ARBA" id="ARBA00022485"/>
    </source>
</evidence>
<dbReference type="SUPFAM" id="SSF102114">
    <property type="entry name" value="Radical SAM enzymes"/>
    <property type="match status" value="1"/>
</dbReference>
<dbReference type="UniPathway" id="UPA00251">
    <property type="reaction ID" value="UER00323"/>
</dbReference>
<keyword evidence="7 15" id="KW-0949">S-adenosyl-L-methionine</keyword>
<evidence type="ECO:0000256" key="7">
    <source>
        <dbReference type="ARBA" id="ARBA00022691"/>
    </source>
</evidence>
<keyword evidence="9 15" id="KW-0560">Oxidoreductase</keyword>
<feature type="binding site" evidence="16">
    <location>
        <begin position="66"/>
        <end position="68"/>
    </location>
    <ligand>
        <name>S-adenosyl-L-methionine</name>
        <dbReference type="ChEBI" id="CHEBI:59789"/>
        <label>2</label>
    </ligand>
</feature>